<dbReference type="RefSeq" id="XP_002115562.1">
    <property type="nucleotide sequence ID" value="XM_002115526.1"/>
</dbReference>
<gene>
    <name evidence="1" type="ORF">TRIADDRAFT_59636</name>
</gene>
<protein>
    <recommendedName>
        <fullName evidence="3">MULE transposase domain-containing protein</fullName>
    </recommendedName>
</protein>
<name>B3S5J3_TRIAD</name>
<evidence type="ECO:0008006" key="3">
    <source>
        <dbReference type="Google" id="ProtNLM"/>
    </source>
</evidence>
<dbReference type="HOGENOM" id="CLU_793051_0_0_1"/>
<keyword evidence="2" id="KW-1185">Reference proteome</keyword>
<proteinExistence type="predicted"/>
<reference evidence="1 2" key="1">
    <citation type="journal article" date="2008" name="Nature">
        <title>The Trichoplax genome and the nature of placozoans.</title>
        <authorList>
            <person name="Srivastava M."/>
            <person name="Begovic E."/>
            <person name="Chapman J."/>
            <person name="Putnam N.H."/>
            <person name="Hellsten U."/>
            <person name="Kawashima T."/>
            <person name="Kuo A."/>
            <person name="Mitros T."/>
            <person name="Salamov A."/>
            <person name="Carpenter M.L."/>
            <person name="Signorovitch A.Y."/>
            <person name="Moreno M.A."/>
            <person name="Kamm K."/>
            <person name="Grimwood J."/>
            <person name="Schmutz J."/>
            <person name="Shapiro H."/>
            <person name="Grigoriev I.V."/>
            <person name="Buss L.W."/>
            <person name="Schierwater B."/>
            <person name="Dellaporta S.L."/>
            <person name="Rokhsar D.S."/>
        </authorList>
    </citation>
    <scope>NUCLEOTIDE SEQUENCE [LARGE SCALE GENOMIC DNA]</scope>
    <source>
        <strain evidence="1 2">Grell-BS-1999</strain>
    </source>
</reference>
<dbReference type="KEGG" id="tad:TRIADDRAFT_59636"/>
<evidence type="ECO:0000313" key="1">
    <source>
        <dbReference type="EMBL" id="EDV21925.1"/>
    </source>
</evidence>
<dbReference type="AlphaFoldDB" id="B3S5J3"/>
<dbReference type="Proteomes" id="UP000009022">
    <property type="component" value="Unassembled WGS sequence"/>
</dbReference>
<dbReference type="EMBL" id="DS985251">
    <property type="protein sequence ID" value="EDV21925.1"/>
    <property type="molecule type" value="Genomic_DNA"/>
</dbReference>
<evidence type="ECO:0000313" key="2">
    <source>
        <dbReference type="Proteomes" id="UP000009022"/>
    </source>
</evidence>
<accession>B3S5J3</accession>
<dbReference type="CTD" id="6756774"/>
<sequence>MYIQTTKMREFLPLYSDVIVIDGTLKAESTNVALSTYSVIDHFSQSSIVGISLGQNKMTADIIKAMQLFGIAEKGITLMTDDNPIYNKVAKALQQIHVIRVNHFRQKMYIPSRSMPKEVGTNFIINCNYCIFDIKEPDTLDLSLYKLLQDYVCYPYAVSTIRALVENKRKVCATYTKQYFTGGSIAIQGGDKLPDREELKAESELKIASLYPLITDIIRKIDVQEERMYSTISQLISEKQFWSPYVEAVWLYITIAFKPRNVDHALLHKCNLSKRWRLDCHPHYERICHRKGLKSAAAEIPDINGIVQLSESYGNNVNGAWSPNTTTAIGDSSDVGNSSLSIHHQDTLIQ</sequence>
<dbReference type="GeneID" id="6756774"/>
<organism evidence="1 2">
    <name type="scientific">Trichoplax adhaerens</name>
    <name type="common">Trichoplax reptans</name>
    <dbReference type="NCBI Taxonomy" id="10228"/>
    <lineage>
        <taxon>Eukaryota</taxon>
        <taxon>Metazoa</taxon>
        <taxon>Placozoa</taxon>
        <taxon>Uniplacotomia</taxon>
        <taxon>Trichoplacea</taxon>
        <taxon>Trichoplacidae</taxon>
        <taxon>Trichoplax</taxon>
    </lineage>
</organism>
<dbReference type="InParanoid" id="B3S5J3"/>